<protein>
    <submittedName>
        <fullName evidence="1">FMN-binding negative transcriptional regulator</fullName>
    </submittedName>
</protein>
<gene>
    <name evidence="1" type="ORF">DZF91_34770</name>
</gene>
<evidence type="ECO:0000313" key="1">
    <source>
        <dbReference type="EMBL" id="RFU37082.1"/>
    </source>
</evidence>
<dbReference type="InterPro" id="IPR012349">
    <property type="entry name" value="Split_barrel_FMN-bd"/>
</dbReference>
<keyword evidence="2" id="KW-1185">Reference proteome</keyword>
<accession>A0A372JAT5</accession>
<name>A0A372JAT5_9ACTN</name>
<dbReference type="PIRSF" id="PIRSF010372">
    <property type="entry name" value="PaiB"/>
    <property type="match status" value="1"/>
</dbReference>
<dbReference type="OrthoDB" id="9794948at2"/>
<organism evidence="1 2">
    <name type="scientific">Actinomadura logoneensis</name>
    <dbReference type="NCBI Taxonomy" id="2293572"/>
    <lineage>
        <taxon>Bacteria</taxon>
        <taxon>Bacillati</taxon>
        <taxon>Actinomycetota</taxon>
        <taxon>Actinomycetes</taxon>
        <taxon>Streptosporangiales</taxon>
        <taxon>Thermomonosporaceae</taxon>
        <taxon>Actinomadura</taxon>
    </lineage>
</organism>
<dbReference type="RefSeq" id="WP_117361284.1">
    <property type="nucleotide sequence ID" value="NZ_QURH01001009.1"/>
</dbReference>
<dbReference type="SUPFAM" id="SSF50475">
    <property type="entry name" value="FMN-binding split barrel"/>
    <property type="match status" value="1"/>
</dbReference>
<dbReference type="PANTHER" id="PTHR35802">
    <property type="entry name" value="PROTEASE SYNTHASE AND SPORULATION PROTEIN PAI 2"/>
    <property type="match status" value="1"/>
</dbReference>
<dbReference type="Gene3D" id="2.30.110.10">
    <property type="entry name" value="Electron Transport, Fmn-binding Protein, Chain A"/>
    <property type="match status" value="1"/>
</dbReference>
<comment type="caution">
    <text evidence="1">The sequence shown here is derived from an EMBL/GenBank/DDBJ whole genome shotgun (WGS) entry which is preliminary data.</text>
</comment>
<dbReference type="PANTHER" id="PTHR35802:SF1">
    <property type="entry name" value="PROTEASE SYNTHASE AND SPORULATION PROTEIN PAI 2"/>
    <property type="match status" value="1"/>
</dbReference>
<dbReference type="InterPro" id="IPR007396">
    <property type="entry name" value="TR_PAI2-type"/>
</dbReference>
<reference evidence="1 2" key="1">
    <citation type="submission" date="2018-08" db="EMBL/GenBank/DDBJ databases">
        <title>Actinomadura jelena sp. nov., a novel Actinomycete isolated from soil in Chad.</title>
        <authorList>
            <person name="Shi L."/>
        </authorList>
    </citation>
    <scope>NUCLEOTIDE SEQUENCE [LARGE SCALE GENOMIC DNA]</scope>
    <source>
        <strain evidence="1 2">NEAU-G17</strain>
    </source>
</reference>
<sequence length="212" mass="23292">MYVPSVYRAPDSSWTVELVRRYPLAQLVSNGTGTAPPFVTHLPIILDPHLAEPPDDLTGGVLWGHMNRANPHWAALTDGQPVVATFTGPHGYVSPTVYGITPAAPTWNFTAVHVHGTLRLADTPEDTLATVQATVRAYESEFGAGWSMDGSVGYFRRIMSAVGAFRIAVTRVDGMFKLSQEQEPQVRERVRDAFGDHPCTRHREVAELMAKL</sequence>
<dbReference type="Pfam" id="PF04299">
    <property type="entry name" value="FMN_bind_2"/>
    <property type="match status" value="1"/>
</dbReference>
<dbReference type="Proteomes" id="UP000261811">
    <property type="component" value="Unassembled WGS sequence"/>
</dbReference>
<evidence type="ECO:0000313" key="2">
    <source>
        <dbReference type="Proteomes" id="UP000261811"/>
    </source>
</evidence>
<proteinExistence type="predicted"/>
<dbReference type="AlphaFoldDB" id="A0A372JAT5"/>
<dbReference type="EMBL" id="QURH01001009">
    <property type="protein sequence ID" value="RFU37082.1"/>
    <property type="molecule type" value="Genomic_DNA"/>
</dbReference>
<dbReference type="SMR" id="A0A372JAT5"/>